<dbReference type="InterPro" id="IPR016882">
    <property type="entry name" value="SA1684"/>
</dbReference>
<dbReference type="EC" id="3.6.1.6" evidence="4"/>
<keyword evidence="3 4" id="KW-0460">Magnesium</keyword>
<comment type="cofactor">
    <cofactor evidence="4">
        <name>Mg(2+)</name>
        <dbReference type="ChEBI" id="CHEBI:18420"/>
    </cofactor>
</comment>
<evidence type="ECO:0000256" key="1">
    <source>
        <dbReference type="ARBA" id="ARBA00022723"/>
    </source>
</evidence>
<gene>
    <name evidence="6" type="ORF">N782_17815</name>
</gene>
<evidence type="ECO:0000313" key="7">
    <source>
        <dbReference type="Proteomes" id="UP000030147"/>
    </source>
</evidence>
<feature type="binding site" evidence="4">
    <location>
        <position position="121"/>
    </location>
    <ligand>
        <name>Mg(2+)</name>
        <dbReference type="ChEBI" id="CHEBI:18420"/>
        <label>2</label>
    </ligand>
</feature>
<feature type="binding site" evidence="4">
    <location>
        <position position="106"/>
    </location>
    <ligand>
        <name>Mg(2+)</name>
        <dbReference type="ChEBI" id="CHEBI:18420"/>
        <label>2</label>
    </ligand>
</feature>
<dbReference type="AlphaFoldDB" id="A0A0A2T7Y4"/>
<proteinExistence type="inferred from homology"/>
<feature type="domain" description="DUF402" evidence="5">
    <location>
        <begin position="18"/>
        <end position="157"/>
    </location>
</feature>
<keyword evidence="7" id="KW-1185">Reference proteome</keyword>
<evidence type="ECO:0000256" key="3">
    <source>
        <dbReference type="ARBA" id="ARBA00022842"/>
    </source>
</evidence>
<dbReference type="PIRSF" id="PIRSF028345">
    <property type="entry name" value="UCP028345"/>
    <property type="match status" value="1"/>
</dbReference>
<dbReference type="SUPFAM" id="SSF159234">
    <property type="entry name" value="FomD-like"/>
    <property type="match status" value="1"/>
</dbReference>
<organism evidence="6 7">
    <name type="scientific">Pontibacillus yanchengensis Y32</name>
    <dbReference type="NCBI Taxonomy" id="1385514"/>
    <lineage>
        <taxon>Bacteria</taxon>
        <taxon>Bacillati</taxon>
        <taxon>Bacillota</taxon>
        <taxon>Bacilli</taxon>
        <taxon>Bacillales</taxon>
        <taxon>Bacillaceae</taxon>
        <taxon>Pontibacillus</taxon>
    </lineage>
</organism>
<evidence type="ECO:0000256" key="4">
    <source>
        <dbReference type="HAMAP-Rule" id="MF_01568"/>
    </source>
</evidence>
<dbReference type="InterPro" id="IPR050212">
    <property type="entry name" value="Ntdp-like"/>
</dbReference>
<dbReference type="GO" id="GO:0000287">
    <property type="term" value="F:magnesium ion binding"/>
    <property type="evidence" value="ECO:0007669"/>
    <property type="project" value="UniProtKB-UniRule"/>
</dbReference>
<protein>
    <recommendedName>
        <fullName evidence="4">Nucleoside triphosphate/diphosphate phosphatase</fullName>
        <ecNumber evidence="4">3.6.1.15</ecNumber>
        <ecNumber evidence="4">3.6.1.6</ecNumber>
    </recommendedName>
</protein>
<feature type="binding site" evidence="4">
    <location>
        <position position="87"/>
    </location>
    <ligand>
        <name>Mg(2+)</name>
        <dbReference type="ChEBI" id="CHEBI:18420"/>
        <label>1</label>
    </ligand>
</feature>
<dbReference type="GO" id="GO:0017111">
    <property type="term" value="F:ribonucleoside triphosphate phosphatase activity"/>
    <property type="evidence" value="ECO:0007669"/>
    <property type="project" value="UniProtKB-UniRule"/>
</dbReference>
<dbReference type="EC" id="3.6.1.15" evidence="4"/>
<evidence type="ECO:0000259" key="5">
    <source>
        <dbReference type="Pfam" id="PF04167"/>
    </source>
</evidence>
<name>A0A0A2T7Y4_9BACI</name>
<sequence length="177" mass="21333">MSVPKPGQHIQIHSYKHNGQLHRVWDSTTILKATQNVVIGANDKTLVTESDGRTWITREPAICYFHSKYWFNIIGMLRNDGVYYYCNISSPFVYDEEEALKYIDYDLDVKVFPDMTYILLDEDEYEQHRREMNYPHVLDQILKNNVNHLLRWIRQRKGPFSPEFIDQWYERYLTYLT</sequence>
<keyword evidence="2 4" id="KW-0378">Hydrolase</keyword>
<dbReference type="PANTHER" id="PTHR39159:SF1">
    <property type="entry name" value="UPF0374 PROTEIN YGAC"/>
    <property type="match status" value="1"/>
</dbReference>
<comment type="function">
    <text evidence="4">Has nucleoside phosphatase activity towards nucleoside triphosphates and nucleoside diphosphates.</text>
</comment>
<dbReference type="EMBL" id="AVBF01000054">
    <property type="protein sequence ID" value="KGP71644.1"/>
    <property type="molecule type" value="Genomic_DNA"/>
</dbReference>
<dbReference type="GO" id="GO:0017110">
    <property type="term" value="F:nucleoside diphosphate phosphatase activity"/>
    <property type="evidence" value="ECO:0007669"/>
    <property type="project" value="UniProtKB-UniRule"/>
</dbReference>
<dbReference type="OrthoDB" id="1645325at2"/>
<comment type="catalytic activity">
    <reaction evidence="4">
        <text>a ribonucleoside 5'-triphosphate + H2O = a ribonucleoside 5'-diphosphate + phosphate + H(+)</text>
        <dbReference type="Rhea" id="RHEA:23680"/>
        <dbReference type="ChEBI" id="CHEBI:15377"/>
        <dbReference type="ChEBI" id="CHEBI:15378"/>
        <dbReference type="ChEBI" id="CHEBI:43474"/>
        <dbReference type="ChEBI" id="CHEBI:57930"/>
        <dbReference type="ChEBI" id="CHEBI:61557"/>
        <dbReference type="EC" id="3.6.1.15"/>
    </reaction>
</comment>
<feature type="active site" description="Proton donor" evidence="4">
    <location>
        <position position="23"/>
    </location>
</feature>
<comment type="catalytic activity">
    <reaction evidence="4">
        <text>a ribonucleoside 5'-diphosphate + H2O = a ribonucleoside 5'-phosphate + phosphate + H(+)</text>
        <dbReference type="Rhea" id="RHEA:36799"/>
        <dbReference type="ChEBI" id="CHEBI:15377"/>
        <dbReference type="ChEBI" id="CHEBI:15378"/>
        <dbReference type="ChEBI" id="CHEBI:43474"/>
        <dbReference type="ChEBI" id="CHEBI:57930"/>
        <dbReference type="ChEBI" id="CHEBI:58043"/>
        <dbReference type="EC" id="3.6.1.6"/>
    </reaction>
</comment>
<dbReference type="STRING" id="1385514.N782_17815"/>
<evidence type="ECO:0000313" key="6">
    <source>
        <dbReference type="EMBL" id="KGP71644.1"/>
    </source>
</evidence>
<accession>A0A0A2T7Y4</accession>
<evidence type="ECO:0000256" key="2">
    <source>
        <dbReference type="ARBA" id="ARBA00022801"/>
    </source>
</evidence>
<dbReference type="HAMAP" id="MF_01568">
    <property type="entry name" value="Ntdp"/>
    <property type="match status" value="1"/>
</dbReference>
<feature type="binding site" evidence="4">
    <location>
        <position position="104"/>
    </location>
    <ligand>
        <name>Mg(2+)</name>
        <dbReference type="ChEBI" id="CHEBI:18420"/>
        <label>1</label>
    </ligand>
</feature>
<dbReference type="Pfam" id="PF04167">
    <property type="entry name" value="DUF402"/>
    <property type="match status" value="1"/>
</dbReference>
<feature type="binding site" evidence="4">
    <location>
        <position position="108"/>
    </location>
    <ligand>
        <name>Mg(2+)</name>
        <dbReference type="ChEBI" id="CHEBI:18420"/>
        <label>2</label>
    </ligand>
</feature>
<dbReference type="RefSeq" id="WP_036822350.1">
    <property type="nucleotide sequence ID" value="NZ_AVBF01000054.1"/>
</dbReference>
<dbReference type="InterPro" id="IPR007295">
    <property type="entry name" value="DUF402"/>
</dbReference>
<comment type="caution">
    <text evidence="6">The sequence shown here is derived from an EMBL/GenBank/DDBJ whole genome shotgun (WGS) entry which is preliminary data.</text>
</comment>
<dbReference type="Gene3D" id="2.40.380.10">
    <property type="entry name" value="FomD-like"/>
    <property type="match status" value="1"/>
</dbReference>
<dbReference type="NCBIfam" id="NF010183">
    <property type="entry name" value="PRK13662.1"/>
    <property type="match status" value="1"/>
</dbReference>
<comment type="similarity">
    <text evidence="4">Belongs to the Ntdp family.</text>
</comment>
<dbReference type="InterPro" id="IPR035930">
    <property type="entry name" value="FomD-like_sf"/>
</dbReference>
<keyword evidence="1 4" id="KW-0479">Metal-binding</keyword>
<dbReference type="Proteomes" id="UP000030147">
    <property type="component" value="Unassembled WGS sequence"/>
</dbReference>
<feature type="binding site" evidence="4">
    <location>
        <position position="108"/>
    </location>
    <ligand>
        <name>Mg(2+)</name>
        <dbReference type="ChEBI" id="CHEBI:18420"/>
        <label>1</label>
    </ligand>
</feature>
<dbReference type="eggNOG" id="COG3557">
    <property type="taxonomic scope" value="Bacteria"/>
</dbReference>
<reference evidence="6 7" key="1">
    <citation type="journal article" date="2015" name="Stand. Genomic Sci.">
        <title>High quality draft genome sequence of the moderately halophilic bacterium Pontibacillus yanchengensis Y32(T) and comparison among Pontibacillus genomes.</title>
        <authorList>
            <person name="Huang J."/>
            <person name="Qiao Z.X."/>
            <person name="Tang J.W."/>
            <person name="Wang G."/>
        </authorList>
    </citation>
    <scope>NUCLEOTIDE SEQUENCE [LARGE SCALE GENOMIC DNA]</scope>
    <source>
        <strain evidence="6 7">Y32</strain>
    </source>
</reference>
<dbReference type="PANTHER" id="PTHR39159">
    <property type="match status" value="1"/>
</dbReference>
<feature type="binding site" evidence="4">
    <location>
        <position position="124"/>
    </location>
    <ligand>
        <name>Mg(2+)</name>
        <dbReference type="ChEBI" id="CHEBI:18420"/>
        <label>2</label>
    </ligand>
</feature>